<evidence type="ECO:0000256" key="1">
    <source>
        <dbReference type="SAM" id="Coils"/>
    </source>
</evidence>
<feature type="coiled-coil region" evidence="1">
    <location>
        <begin position="113"/>
        <end position="168"/>
    </location>
</feature>
<feature type="transmembrane region" description="Helical" evidence="2">
    <location>
        <begin position="284"/>
        <end position="302"/>
    </location>
</feature>
<dbReference type="Gene3D" id="3.40.50.300">
    <property type="entry name" value="P-loop containing nucleotide triphosphate hydrolases"/>
    <property type="match status" value="1"/>
</dbReference>
<protein>
    <submittedName>
        <fullName evidence="3">Uncharacterized protein</fullName>
    </submittedName>
</protein>
<proteinExistence type="predicted"/>
<keyword evidence="2" id="KW-0812">Transmembrane</keyword>
<comment type="caution">
    <text evidence="3">The sequence shown here is derived from an EMBL/GenBank/DDBJ whole genome shotgun (WGS) entry which is preliminary data.</text>
</comment>
<evidence type="ECO:0000313" key="4">
    <source>
        <dbReference type="Proteomes" id="UP000618733"/>
    </source>
</evidence>
<gene>
    <name evidence="3" type="ORF">JD292_01250</name>
</gene>
<keyword evidence="4" id="KW-1185">Reference proteome</keyword>
<name>A0A934UX99_9MICO</name>
<organism evidence="3 4">
    <name type="scientific">Leucobacter edaphi</name>
    <dbReference type="NCBI Taxonomy" id="2796472"/>
    <lineage>
        <taxon>Bacteria</taxon>
        <taxon>Bacillati</taxon>
        <taxon>Actinomycetota</taxon>
        <taxon>Actinomycetes</taxon>
        <taxon>Micrococcales</taxon>
        <taxon>Microbacteriaceae</taxon>
        <taxon>Leucobacter</taxon>
    </lineage>
</organism>
<feature type="transmembrane region" description="Helical" evidence="2">
    <location>
        <begin position="249"/>
        <end position="269"/>
    </location>
</feature>
<keyword evidence="1" id="KW-0175">Coiled coil</keyword>
<evidence type="ECO:0000256" key="2">
    <source>
        <dbReference type="SAM" id="Phobius"/>
    </source>
</evidence>
<keyword evidence="2" id="KW-1133">Transmembrane helix</keyword>
<reference evidence="3" key="1">
    <citation type="submission" date="2020-12" db="EMBL/GenBank/DDBJ databases">
        <title>Leucobacter sp. CAS2, isolated from Chromium sludge.</title>
        <authorList>
            <person name="Xu Z."/>
        </authorList>
    </citation>
    <scope>NUCLEOTIDE SEQUENCE</scope>
    <source>
        <strain evidence="3">CSA2</strain>
    </source>
</reference>
<dbReference type="RefSeq" id="WP_200130911.1">
    <property type="nucleotide sequence ID" value="NZ_JAEHOI010000001.1"/>
</dbReference>
<dbReference type="InterPro" id="IPR027417">
    <property type="entry name" value="P-loop_NTPase"/>
</dbReference>
<dbReference type="EMBL" id="JAEHOI010000001">
    <property type="protein sequence ID" value="MBK0420707.1"/>
    <property type="molecule type" value="Genomic_DNA"/>
</dbReference>
<dbReference type="Proteomes" id="UP000618733">
    <property type="component" value="Unassembled WGS sequence"/>
</dbReference>
<evidence type="ECO:0000313" key="3">
    <source>
        <dbReference type="EMBL" id="MBK0420707.1"/>
    </source>
</evidence>
<sequence>MATSSERYRRHAVWETLAIKRESLNAARFGSKDLERWRTDVVEWLLEAEKTKAARQPALYLGVLDDLGNALNQLPVTENEFQRFLSNGYSQQLLASLRALPLPPPKDLKDSYVALLDNEIEARTERLDRLEGRVAEIEKALADRQATLATLEKKSAAISAEVEAERETIKSVSEAATEQIESEWSESLADWSKKRAEFDEEQNAKILAHAASLAATARAGEALAEHAAGSLSAADWNGRAKRERRAAQWMRFGAAASFVFAGAVGWFIVSEAVKNNFDLTVGDGLLRASVAAVIGAFGALLLRESGRHFREADTAEDVALSLRALAPFYASSDDDVRLAARVQVGNAVLVRNVLSRFAHRDAAKHAGEASTADLPKLVDDAAQALGKARQMDSA</sequence>
<dbReference type="AlphaFoldDB" id="A0A934UX99"/>
<keyword evidence="2" id="KW-0472">Membrane</keyword>
<accession>A0A934UX99</accession>